<evidence type="ECO:0000256" key="1">
    <source>
        <dbReference type="RuleBase" id="RU367018"/>
    </source>
</evidence>
<dbReference type="GO" id="GO:0008270">
    <property type="term" value="F:zinc ion binding"/>
    <property type="evidence" value="ECO:0007669"/>
    <property type="project" value="UniProtKB-UniRule"/>
</dbReference>
<dbReference type="EMBL" id="BDDD01003011">
    <property type="protein sequence ID" value="GAV83790.1"/>
    <property type="molecule type" value="Genomic_DNA"/>
</dbReference>
<organism evidence="2 3">
    <name type="scientific">Cephalotus follicularis</name>
    <name type="common">Albany pitcher plant</name>
    <dbReference type="NCBI Taxonomy" id="3775"/>
    <lineage>
        <taxon>Eukaryota</taxon>
        <taxon>Viridiplantae</taxon>
        <taxon>Streptophyta</taxon>
        <taxon>Embryophyta</taxon>
        <taxon>Tracheophyta</taxon>
        <taxon>Spermatophyta</taxon>
        <taxon>Magnoliopsida</taxon>
        <taxon>eudicotyledons</taxon>
        <taxon>Gunneridae</taxon>
        <taxon>Pentapetalae</taxon>
        <taxon>rosids</taxon>
        <taxon>fabids</taxon>
        <taxon>Oxalidales</taxon>
        <taxon>Cephalotaceae</taxon>
        <taxon>Cephalotus</taxon>
    </lineage>
</organism>
<dbReference type="PANTHER" id="PTHR31669">
    <property type="entry name" value="PROTEIN FAR1-RELATED SEQUENCE 10-RELATED"/>
    <property type="match status" value="1"/>
</dbReference>
<dbReference type="InParanoid" id="A0A1Q3CU95"/>
<accession>A0A1Q3CU95</accession>
<evidence type="ECO:0000313" key="2">
    <source>
        <dbReference type="EMBL" id="GAV83790.1"/>
    </source>
</evidence>
<sequence>MESENCPSSKVNTPSGSQNNDILKLEVGMTFNLFEEGEMFYKKYAKEMGFVVRRHTMRLDKKNDSCCKNEWADVISKNNLKDIKWSNVIYKIRESWIPAYAMDQNIFTVGIWTTQLAESMNAFIDKFENKNTLM</sequence>
<dbReference type="GO" id="GO:0006355">
    <property type="term" value="P:regulation of DNA-templated transcription"/>
    <property type="evidence" value="ECO:0007669"/>
    <property type="project" value="UniProtKB-UniRule"/>
</dbReference>
<comment type="function">
    <text evidence="1">Putative transcription activator involved in regulating light control of development.</text>
</comment>
<dbReference type="GO" id="GO:0005634">
    <property type="term" value="C:nucleus"/>
    <property type="evidence" value="ECO:0007669"/>
    <property type="project" value="UniProtKB-SubCell"/>
</dbReference>
<dbReference type="OrthoDB" id="1739732at2759"/>
<keyword evidence="1" id="KW-0539">Nucleus</keyword>
<dbReference type="InterPro" id="IPR031052">
    <property type="entry name" value="FHY3/FAR1"/>
</dbReference>
<comment type="similarity">
    <text evidence="1">Belongs to the FHY3/FAR1 family.</text>
</comment>
<keyword evidence="1" id="KW-0479">Metal-binding</keyword>
<proteinExistence type="inferred from homology"/>
<dbReference type="AlphaFoldDB" id="A0A1Q3CU95"/>
<dbReference type="PANTHER" id="PTHR31669:SF251">
    <property type="entry name" value="PROTEIN FAR1-RELATED SEQUENCE"/>
    <property type="match status" value="1"/>
</dbReference>
<keyword evidence="1" id="KW-0862">Zinc</keyword>
<name>A0A1Q3CU95_CEPFO</name>
<comment type="caution">
    <text evidence="2">The sequence shown here is derived from an EMBL/GenBank/DDBJ whole genome shotgun (WGS) entry which is preliminary data.</text>
</comment>
<gene>
    <name evidence="2" type="ORF">CFOL_v3_27235</name>
</gene>
<keyword evidence="3" id="KW-1185">Reference proteome</keyword>
<reference evidence="3" key="1">
    <citation type="submission" date="2016-04" db="EMBL/GenBank/DDBJ databases">
        <title>Cephalotus genome sequencing.</title>
        <authorList>
            <person name="Fukushima K."/>
            <person name="Hasebe M."/>
            <person name="Fang X."/>
        </authorList>
    </citation>
    <scope>NUCLEOTIDE SEQUENCE [LARGE SCALE GENOMIC DNA]</scope>
    <source>
        <strain evidence="3">cv. St1</strain>
    </source>
</reference>
<evidence type="ECO:0000313" key="3">
    <source>
        <dbReference type="Proteomes" id="UP000187406"/>
    </source>
</evidence>
<comment type="subcellular location">
    <subcellularLocation>
        <location evidence="1">Nucleus</location>
    </subcellularLocation>
</comment>
<protein>
    <recommendedName>
        <fullName evidence="1">Protein FAR1-RELATED SEQUENCE</fullName>
    </recommendedName>
</protein>
<keyword evidence="1" id="KW-0863">Zinc-finger</keyword>
<dbReference type="Proteomes" id="UP000187406">
    <property type="component" value="Unassembled WGS sequence"/>
</dbReference>